<comment type="caution">
    <text evidence="2">The sequence shown here is derived from an EMBL/GenBank/DDBJ whole genome shotgun (WGS) entry which is preliminary data.</text>
</comment>
<protein>
    <submittedName>
        <fullName evidence="2">Uncharacterized protein</fullName>
    </submittedName>
</protein>
<feature type="signal peptide" evidence="1">
    <location>
        <begin position="1"/>
        <end position="21"/>
    </location>
</feature>
<evidence type="ECO:0000256" key="1">
    <source>
        <dbReference type="SAM" id="SignalP"/>
    </source>
</evidence>
<organism evidence="2 3">
    <name type="scientific">Legionella quinlivanii</name>
    <dbReference type="NCBI Taxonomy" id="45073"/>
    <lineage>
        <taxon>Bacteria</taxon>
        <taxon>Pseudomonadati</taxon>
        <taxon>Pseudomonadota</taxon>
        <taxon>Gammaproteobacteria</taxon>
        <taxon>Legionellales</taxon>
        <taxon>Legionellaceae</taxon>
        <taxon>Legionella</taxon>
    </lineage>
</organism>
<dbReference type="Proteomes" id="UP000249458">
    <property type="component" value="Unassembled WGS sequence"/>
</dbReference>
<evidence type="ECO:0000313" key="3">
    <source>
        <dbReference type="Proteomes" id="UP000249458"/>
    </source>
</evidence>
<name>A0A364LLK8_9GAMM</name>
<proteinExistence type="predicted"/>
<feature type="chain" id="PRO_5016802866" evidence="1">
    <location>
        <begin position="22"/>
        <end position="72"/>
    </location>
</feature>
<reference evidence="2 3" key="1">
    <citation type="submission" date="2017-02" db="EMBL/GenBank/DDBJ databases">
        <title>Legionella quilivanii strain from human: case report and whole genome sequencing analysis.</title>
        <authorList>
            <person name="Lalancette C."/>
            <person name="Leduc J.-M."/>
            <person name="Levesque S."/>
            <person name="Fournier E."/>
            <person name="Saoud J."/>
            <person name="Faucher S.P."/>
            <person name="Bernard K."/>
            <person name="Martineau C."/>
            <person name="Longtin J."/>
        </authorList>
    </citation>
    <scope>NUCLEOTIDE SEQUENCE [LARGE SCALE GENOMIC DNA]</scope>
    <source>
        <strain evidence="2 3">ID143958</strain>
    </source>
</reference>
<keyword evidence="1" id="KW-0732">Signal</keyword>
<gene>
    <name evidence="2" type="ORF">B1207_05515</name>
</gene>
<dbReference type="EMBL" id="MVJN01000003">
    <property type="protein sequence ID" value="RAP37629.1"/>
    <property type="molecule type" value="Genomic_DNA"/>
</dbReference>
<evidence type="ECO:0000313" key="2">
    <source>
        <dbReference type="EMBL" id="RAP37629.1"/>
    </source>
</evidence>
<sequence length="72" mass="7969">MKLIPICLCLSLNCLVMAAYAADDDFDMDVCIQETVRDCQESVCIQGSNSDCLQQCQKDAEEKCAELSKQSL</sequence>
<dbReference type="RefSeq" id="WP_112218986.1">
    <property type="nucleotide sequence ID" value="NZ_MVJN01000003.1"/>
</dbReference>
<accession>A0A364LLK8</accession>
<dbReference type="AlphaFoldDB" id="A0A364LLK8"/>